<reference evidence="3" key="1">
    <citation type="submission" date="2021-06" db="EMBL/GenBank/DDBJ databases">
        <authorList>
            <person name="Kallberg Y."/>
            <person name="Tangrot J."/>
            <person name="Rosling A."/>
        </authorList>
    </citation>
    <scope>NUCLEOTIDE SEQUENCE</scope>
    <source>
        <strain evidence="3">MT106</strain>
    </source>
</reference>
<dbReference type="SUPFAM" id="SSF56672">
    <property type="entry name" value="DNA/RNA polymerases"/>
    <property type="match status" value="1"/>
</dbReference>
<proteinExistence type="predicted"/>
<dbReference type="Pfam" id="PF00078">
    <property type="entry name" value="RVT_1"/>
    <property type="match status" value="1"/>
</dbReference>
<keyword evidence="4" id="KW-1185">Reference proteome</keyword>
<dbReference type="PANTHER" id="PTHR31635">
    <property type="entry name" value="REVERSE TRANSCRIPTASE DOMAIN-CONTAINING PROTEIN-RELATED"/>
    <property type="match status" value="1"/>
</dbReference>
<feature type="non-terminal residue" evidence="3">
    <location>
        <position position="1"/>
    </location>
</feature>
<feature type="domain" description="Reverse transcriptase" evidence="2">
    <location>
        <begin position="412"/>
        <end position="685"/>
    </location>
</feature>
<evidence type="ECO:0000256" key="1">
    <source>
        <dbReference type="SAM" id="MobiDB-lite"/>
    </source>
</evidence>
<dbReference type="SUPFAM" id="SSF56219">
    <property type="entry name" value="DNase I-like"/>
    <property type="match status" value="1"/>
</dbReference>
<evidence type="ECO:0000313" key="4">
    <source>
        <dbReference type="Proteomes" id="UP000789831"/>
    </source>
</evidence>
<dbReference type="CDD" id="cd01650">
    <property type="entry name" value="RT_nLTR_like"/>
    <property type="match status" value="1"/>
</dbReference>
<dbReference type="EMBL" id="CAJVPL010007858">
    <property type="protein sequence ID" value="CAG8671601.1"/>
    <property type="molecule type" value="Genomic_DNA"/>
</dbReference>
<evidence type="ECO:0000313" key="3">
    <source>
        <dbReference type="EMBL" id="CAG8671601.1"/>
    </source>
</evidence>
<dbReference type="InterPro" id="IPR043502">
    <property type="entry name" value="DNA/RNA_pol_sf"/>
</dbReference>
<evidence type="ECO:0000259" key="2">
    <source>
        <dbReference type="PROSITE" id="PS50878"/>
    </source>
</evidence>
<feature type="non-terminal residue" evidence="3">
    <location>
        <position position="758"/>
    </location>
</feature>
<dbReference type="InterPro" id="IPR005135">
    <property type="entry name" value="Endo/exonuclease/phosphatase"/>
</dbReference>
<dbReference type="AlphaFoldDB" id="A0A9N9EEH0"/>
<sequence>EETVEMATSSNDELDFQLVQNRKSKKKSSQPPIKQHNTRIETVYIPPDRKRRLLFLDSWSPSISNDNYILTGDFNVNLIPTNRLSTSISRSDPSVSILSDKLLSLVDTQVLAGIPSIHTFSQMTRNNHLLLTKLDYIFLSPDLATRKIQLSTLAGNSDHLLLLAKLTDKSSIDHSTLWKLNNHITKDSLLMISAADIIHNSNNWDHGKKEVSSFLQQQSRKSATKKKCLINRLQRRIIGYQKTLALIPNADDIRSLLEKEKIELNSLIEENSRKWQIRSRAKWTEKGEKSTKYFYSRFIERLNSSPSLLIKDLSNSSTTNQQTTLNYIGQWYQHLYSQDEVSFSDISDLLTNVTPFPGNNDDIIAPITHDLIKSTIMSLPNNKSPGPDGLTYEFYKSALPHIIDSLFSLFNSILSNGIVPSSWTRSLITLIPKKDNDKTLVQNWRPIALINTDAKIFLKILAGRLAKVAGRHLPHHQKGFLPERNTIDATLNILTATEVLKSYINTPTYLLQLDQQKAFDRVNHQYLSKVLEHFGLPPVFIQLVNNIFGQQSANITDNKHLSNEFRLERGVRQGDPLSPILFALSIEPLLATLSSSPYQINSHLDNNQAYADDTTILALSNSHLDFICDTIKKYERASNARANLNKSVLIPLNDLAKANIHSLQNKYQFTVPNHNADINILGFHFNTNFTMHHSTWPTLIKKLEKKLFLLKIRDISLKGRALTAGSLLASKIWYTSYIFPPLMRQVDTIQSLLNKWAR</sequence>
<accession>A0A9N9EEH0</accession>
<dbReference type="Proteomes" id="UP000789831">
    <property type="component" value="Unassembled WGS sequence"/>
</dbReference>
<feature type="region of interest" description="Disordered" evidence="1">
    <location>
        <begin position="20"/>
        <end position="39"/>
    </location>
</feature>
<dbReference type="InterPro" id="IPR000477">
    <property type="entry name" value="RT_dom"/>
</dbReference>
<dbReference type="PANTHER" id="PTHR31635:SF196">
    <property type="entry name" value="REVERSE TRANSCRIPTASE DOMAIN-CONTAINING PROTEIN-RELATED"/>
    <property type="match status" value="1"/>
</dbReference>
<dbReference type="Pfam" id="PF03372">
    <property type="entry name" value="Exo_endo_phos"/>
    <property type="match status" value="1"/>
</dbReference>
<dbReference type="Gene3D" id="3.60.10.10">
    <property type="entry name" value="Endonuclease/exonuclease/phosphatase"/>
    <property type="match status" value="1"/>
</dbReference>
<gene>
    <name evidence="3" type="ORF">AGERDE_LOCUS12280</name>
</gene>
<name>A0A9N9EEH0_9GLOM</name>
<comment type="caution">
    <text evidence="3">The sequence shown here is derived from an EMBL/GenBank/DDBJ whole genome shotgun (WGS) entry which is preliminary data.</text>
</comment>
<dbReference type="PROSITE" id="PS50878">
    <property type="entry name" value="RT_POL"/>
    <property type="match status" value="1"/>
</dbReference>
<protein>
    <submittedName>
        <fullName evidence="3">3782_t:CDS:1</fullName>
    </submittedName>
</protein>
<dbReference type="OrthoDB" id="5598377at2759"/>
<dbReference type="GO" id="GO:0003824">
    <property type="term" value="F:catalytic activity"/>
    <property type="evidence" value="ECO:0007669"/>
    <property type="project" value="InterPro"/>
</dbReference>
<dbReference type="InterPro" id="IPR036691">
    <property type="entry name" value="Endo/exonu/phosph_ase_sf"/>
</dbReference>
<organism evidence="3 4">
    <name type="scientific">Ambispora gerdemannii</name>
    <dbReference type="NCBI Taxonomy" id="144530"/>
    <lineage>
        <taxon>Eukaryota</taxon>
        <taxon>Fungi</taxon>
        <taxon>Fungi incertae sedis</taxon>
        <taxon>Mucoromycota</taxon>
        <taxon>Glomeromycotina</taxon>
        <taxon>Glomeromycetes</taxon>
        <taxon>Archaeosporales</taxon>
        <taxon>Ambisporaceae</taxon>
        <taxon>Ambispora</taxon>
    </lineage>
</organism>